<organism evidence="2 3">
    <name type="scientific">Polychaeton citri CBS 116435</name>
    <dbReference type="NCBI Taxonomy" id="1314669"/>
    <lineage>
        <taxon>Eukaryota</taxon>
        <taxon>Fungi</taxon>
        <taxon>Dikarya</taxon>
        <taxon>Ascomycota</taxon>
        <taxon>Pezizomycotina</taxon>
        <taxon>Dothideomycetes</taxon>
        <taxon>Dothideomycetidae</taxon>
        <taxon>Capnodiales</taxon>
        <taxon>Capnodiaceae</taxon>
        <taxon>Polychaeton</taxon>
    </lineage>
</organism>
<dbReference type="AlphaFoldDB" id="A0A9P4QGG9"/>
<name>A0A9P4QGG9_9PEZI</name>
<protein>
    <submittedName>
        <fullName evidence="2">HET-domain-containing protein</fullName>
    </submittedName>
</protein>
<gene>
    <name evidence="2" type="ORF">K431DRAFT_281882</name>
</gene>
<dbReference type="PANTHER" id="PTHR33112">
    <property type="entry name" value="DOMAIN PROTEIN, PUTATIVE-RELATED"/>
    <property type="match status" value="1"/>
</dbReference>
<accession>A0A9P4QGG9</accession>
<comment type="caution">
    <text evidence="2">The sequence shown here is derived from an EMBL/GenBank/DDBJ whole genome shotgun (WGS) entry which is preliminary data.</text>
</comment>
<dbReference type="OrthoDB" id="5135333at2759"/>
<sequence length="188" mass="21308">MQRARDWLKCCENGHLEFCEIPEGVSRPDALRVIDVQDMCVCCLPSGARYIALSYCWPADDPFKSTKAIGSELLQPTSLETRMQELPQTIQDAIHCVSELKERYLWVDSICIVQDCENDKRTQISQMDKVYNSAVLTIVAANSAKEYTTHSSKGLPRYKSFAEEIHPGVERIQGLRLVVPLPIVFFPL</sequence>
<dbReference type="InterPro" id="IPR010730">
    <property type="entry name" value="HET"/>
</dbReference>
<proteinExistence type="predicted"/>
<evidence type="ECO:0000313" key="2">
    <source>
        <dbReference type="EMBL" id="KAF2724451.1"/>
    </source>
</evidence>
<dbReference type="PANTHER" id="PTHR33112:SF12">
    <property type="entry name" value="HETEROKARYON INCOMPATIBILITY DOMAIN-CONTAINING PROTEIN"/>
    <property type="match status" value="1"/>
</dbReference>
<evidence type="ECO:0000313" key="3">
    <source>
        <dbReference type="Proteomes" id="UP000799441"/>
    </source>
</evidence>
<evidence type="ECO:0000259" key="1">
    <source>
        <dbReference type="Pfam" id="PF06985"/>
    </source>
</evidence>
<reference evidence="2" key="1">
    <citation type="journal article" date="2020" name="Stud. Mycol.">
        <title>101 Dothideomycetes genomes: a test case for predicting lifestyles and emergence of pathogens.</title>
        <authorList>
            <person name="Haridas S."/>
            <person name="Albert R."/>
            <person name="Binder M."/>
            <person name="Bloem J."/>
            <person name="Labutti K."/>
            <person name="Salamov A."/>
            <person name="Andreopoulos B."/>
            <person name="Baker S."/>
            <person name="Barry K."/>
            <person name="Bills G."/>
            <person name="Bluhm B."/>
            <person name="Cannon C."/>
            <person name="Castanera R."/>
            <person name="Culley D."/>
            <person name="Daum C."/>
            <person name="Ezra D."/>
            <person name="Gonzalez J."/>
            <person name="Henrissat B."/>
            <person name="Kuo A."/>
            <person name="Liang C."/>
            <person name="Lipzen A."/>
            <person name="Lutzoni F."/>
            <person name="Magnuson J."/>
            <person name="Mondo S."/>
            <person name="Nolan M."/>
            <person name="Ohm R."/>
            <person name="Pangilinan J."/>
            <person name="Park H.-J."/>
            <person name="Ramirez L."/>
            <person name="Alfaro M."/>
            <person name="Sun H."/>
            <person name="Tritt A."/>
            <person name="Yoshinaga Y."/>
            <person name="Zwiers L.-H."/>
            <person name="Turgeon B."/>
            <person name="Goodwin S."/>
            <person name="Spatafora J."/>
            <person name="Crous P."/>
            <person name="Grigoriev I."/>
        </authorList>
    </citation>
    <scope>NUCLEOTIDE SEQUENCE</scope>
    <source>
        <strain evidence="2">CBS 116435</strain>
    </source>
</reference>
<dbReference type="Proteomes" id="UP000799441">
    <property type="component" value="Unassembled WGS sequence"/>
</dbReference>
<keyword evidence="3" id="KW-1185">Reference proteome</keyword>
<dbReference type="EMBL" id="MU003771">
    <property type="protein sequence ID" value="KAF2724451.1"/>
    <property type="molecule type" value="Genomic_DNA"/>
</dbReference>
<dbReference type="Pfam" id="PF06985">
    <property type="entry name" value="HET"/>
    <property type="match status" value="1"/>
</dbReference>
<feature type="domain" description="Heterokaryon incompatibility" evidence="1">
    <location>
        <begin position="50"/>
        <end position="152"/>
    </location>
</feature>